<dbReference type="RefSeq" id="WP_250938875.1">
    <property type="nucleotide sequence ID" value="NZ_JAMLJK010000003.1"/>
</dbReference>
<dbReference type="SUPFAM" id="SSF56059">
    <property type="entry name" value="Glutathione synthetase ATP-binding domain-like"/>
    <property type="match status" value="1"/>
</dbReference>
<reference evidence="3" key="1">
    <citation type="submission" date="2022-11" db="EMBL/GenBank/DDBJ databases">
        <title>Larsenimonas rhizosphaerae sp. nov., isolated from a tidal mudflat.</title>
        <authorList>
            <person name="Lee S.D."/>
            <person name="Kim I.S."/>
        </authorList>
    </citation>
    <scope>NUCLEOTIDE SEQUENCE</scope>
    <source>
        <strain evidence="3">GH2-1</strain>
    </source>
</reference>
<dbReference type="Pfam" id="PF04168">
    <property type="entry name" value="Alpha-E"/>
    <property type="match status" value="1"/>
</dbReference>
<dbReference type="InterPro" id="IPR007296">
    <property type="entry name" value="DUF403"/>
</dbReference>
<name>A0AA41ZI45_9GAMM</name>
<dbReference type="Gene3D" id="3.40.50.11290">
    <property type="match status" value="1"/>
</dbReference>
<evidence type="ECO:0000259" key="2">
    <source>
        <dbReference type="Pfam" id="PF14403"/>
    </source>
</evidence>
<evidence type="ECO:0000313" key="3">
    <source>
        <dbReference type="EMBL" id="MCX2525010.1"/>
    </source>
</evidence>
<organism evidence="3 4">
    <name type="scientific">Larsenimonas rhizosphaerae</name>
    <dbReference type="NCBI Taxonomy" id="2944682"/>
    <lineage>
        <taxon>Bacteria</taxon>
        <taxon>Pseudomonadati</taxon>
        <taxon>Pseudomonadota</taxon>
        <taxon>Gammaproteobacteria</taxon>
        <taxon>Oceanospirillales</taxon>
        <taxon>Halomonadaceae</taxon>
        <taxon>Larsenimonas</taxon>
    </lineage>
</organism>
<evidence type="ECO:0000259" key="1">
    <source>
        <dbReference type="Pfam" id="PF04168"/>
    </source>
</evidence>
<keyword evidence="4" id="KW-1185">Reference proteome</keyword>
<dbReference type="InterPro" id="IPR051680">
    <property type="entry name" value="ATP-dep_Glu-Cys_Ligase-2"/>
</dbReference>
<dbReference type="EMBL" id="JAPIVE010000003">
    <property type="protein sequence ID" value="MCX2525010.1"/>
    <property type="molecule type" value="Genomic_DNA"/>
</dbReference>
<evidence type="ECO:0000313" key="4">
    <source>
        <dbReference type="Proteomes" id="UP001165678"/>
    </source>
</evidence>
<feature type="domain" description="Circularly permuted ATP-grasp type 2" evidence="2">
    <location>
        <begin position="85"/>
        <end position="456"/>
    </location>
</feature>
<accession>A0AA41ZI45</accession>
<comment type="caution">
    <text evidence="3">The sequence shown here is derived from an EMBL/GenBank/DDBJ whole genome shotgun (WGS) entry which is preliminary data.</text>
</comment>
<proteinExistence type="predicted"/>
<feature type="domain" description="DUF403" evidence="1">
    <location>
        <begin position="505"/>
        <end position="816"/>
    </location>
</feature>
<dbReference type="PANTHER" id="PTHR34595">
    <property type="entry name" value="BLR5612 PROTEIN"/>
    <property type="match status" value="1"/>
</dbReference>
<dbReference type="PANTHER" id="PTHR34595:SF2">
    <property type="entry name" value="BLR2978 PROTEIN"/>
    <property type="match status" value="1"/>
</dbReference>
<dbReference type="InterPro" id="IPR025841">
    <property type="entry name" value="CP_ATPgrasp_2"/>
</dbReference>
<gene>
    <name evidence="3" type="ORF">OQ287_12225</name>
</gene>
<dbReference type="AlphaFoldDB" id="A0AA41ZI45"/>
<dbReference type="Proteomes" id="UP001165678">
    <property type="component" value="Unassembled WGS sequence"/>
</dbReference>
<dbReference type="Pfam" id="PF14403">
    <property type="entry name" value="CP_ATPgrasp_2"/>
    <property type="match status" value="1"/>
</dbReference>
<protein>
    <submittedName>
        <fullName evidence="3">Circularly permuted type 2 ATP-grasp protein</fullName>
    </submittedName>
</protein>
<sequence length="830" mass="92627">MSDDAGVCLDTLTRLRQAYEAGVGGRDEWVSCGDASDWTSILGWLAGQDADTLDNLSTDMKDQLREYGAAFNPRFEQHRSLDLLPWVMDATDWQTLEAGLVQRRQVLSAVLRDLYGEQRLLKEGVLPPDMLFRNAGYMLPCHELLDEDSEWLVQLNCDVGRDAQGRWCAYGDSTLSPGGLGYALENRLALTQVVPELSGRFQKRRLAGFFKQLQKTLAPAGAYTAEPLIGLLTRNYRDQQYLEHAFLANYLDIALVHGSDLMYKDGRLWLKTLSGLQPMDGLMRYLPDALSDPLELDGDGIGSAGLLQAIRQGLLVCCNPPGVGVIDSGALLPFMAESCAALLGEPLLLPTVPAWWCGEPTSLATVMGRLDDVILHDLVVPGAPVAVGLLDSDERMEWLARLQADPGRYVARQALPLSTVPVWQDSTLQSRHAVLRSFVLFGEQGDMVLPGGLARCGEDALELQHGLDAPFVGKDVWLPSEIEQRISLLQSAMSRVRLSRKAGLLPSRVADHLFWMGRYSERLNLACRALRAALPLVSTVAREDQVRVLSPMVEFACTINGGHFTPTASEDEVIAQLVSLFDRDRPDGLLSLMQSLIMNAQSVREYFSEDTWYVLERLQNAMNSFPAQGSTSRMVRALDNVILLQSAIYGLNNETMSRTQTLRFMDIGQHLERALKTTAMLEKVFVTHPVPPAMLMEVVLRMADTLMTYRRRYRSELHPIAIIDLLLLDEGTPRSVGYQCKRLRRQVHDLPERDSNMPGLNAEQRLMVELVSILQLVDTDELMNEQGEPAEPLVELMRRVQTLLAQLSDAITLAYFNHTDIPRPIDRYEG</sequence>